<dbReference type="AlphaFoldDB" id="A0A8S4PSF8"/>
<comment type="caution">
    <text evidence="1">The sequence shown here is derived from an EMBL/GenBank/DDBJ whole genome shotgun (WGS) entry which is preliminary data.</text>
</comment>
<name>A0A8S4PSF8_OWEFU</name>
<protein>
    <submittedName>
        <fullName evidence="1">Uncharacterized protein</fullName>
    </submittedName>
</protein>
<proteinExistence type="predicted"/>
<gene>
    <name evidence="1" type="ORF">OFUS_LOCUS19169</name>
</gene>
<keyword evidence="2" id="KW-1185">Reference proteome</keyword>
<accession>A0A8S4PSF8</accession>
<evidence type="ECO:0000313" key="1">
    <source>
        <dbReference type="EMBL" id="CAH1794484.1"/>
    </source>
</evidence>
<sequence>MFWSHLRLASYRDNMLGVVIFTIGLSAVFGAAQKGEYRCYDCNYAPSGYVSKRPNYWDVVSPNAGYLACALTDYADAASLDKWACKSGKCFIRKDPNGLVYRGCANKENLPYGVDPYKQCAYQGDSLWYFCDGDLCNKKQLGDYGVCGYKPKYEQAAYNPCDSKCDYNPSGLFPDSNNKNGFIKCDCKYRTGPYTGKRKTCISCKPFYLNCPYGTAFDEYTKVCSKAAYAKYQRNFEEPAYPVPTYRRPVYKPKKAVYVAPAYEVPVYGVPYKQPVYLRQQTANWRIHGWNAGR</sequence>
<dbReference type="EMBL" id="CAIIXF020000009">
    <property type="protein sequence ID" value="CAH1794484.1"/>
    <property type="molecule type" value="Genomic_DNA"/>
</dbReference>
<reference evidence="1" key="1">
    <citation type="submission" date="2022-03" db="EMBL/GenBank/DDBJ databases">
        <authorList>
            <person name="Martin C."/>
        </authorList>
    </citation>
    <scope>NUCLEOTIDE SEQUENCE</scope>
</reference>
<dbReference type="OrthoDB" id="6315753at2759"/>
<dbReference type="Proteomes" id="UP000749559">
    <property type="component" value="Unassembled WGS sequence"/>
</dbReference>
<evidence type="ECO:0000313" key="2">
    <source>
        <dbReference type="Proteomes" id="UP000749559"/>
    </source>
</evidence>
<organism evidence="1 2">
    <name type="scientific">Owenia fusiformis</name>
    <name type="common">Polychaete worm</name>
    <dbReference type="NCBI Taxonomy" id="6347"/>
    <lineage>
        <taxon>Eukaryota</taxon>
        <taxon>Metazoa</taxon>
        <taxon>Spiralia</taxon>
        <taxon>Lophotrochozoa</taxon>
        <taxon>Annelida</taxon>
        <taxon>Polychaeta</taxon>
        <taxon>Sedentaria</taxon>
        <taxon>Canalipalpata</taxon>
        <taxon>Sabellida</taxon>
        <taxon>Oweniida</taxon>
        <taxon>Oweniidae</taxon>
        <taxon>Owenia</taxon>
    </lineage>
</organism>